<dbReference type="RefSeq" id="WP_141413244.1">
    <property type="nucleotide sequence ID" value="NZ_AP019735.1"/>
</dbReference>
<dbReference type="Pfam" id="PF14903">
    <property type="entry name" value="WG_beta_rep"/>
    <property type="match status" value="1"/>
</dbReference>
<keyword evidence="2" id="KW-1185">Reference proteome</keyword>
<evidence type="ECO:0000313" key="2">
    <source>
        <dbReference type="Proteomes" id="UP000318946"/>
    </source>
</evidence>
<gene>
    <name evidence="1" type="ORF">A5CBH24_22550</name>
</gene>
<evidence type="ECO:0008006" key="3">
    <source>
        <dbReference type="Google" id="ProtNLM"/>
    </source>
</evidence>
<dbReference type="AlphaFoldDB" id="A0A4Y1WVT5"/>
<dbReference type="GeneID" id="78342970"/>
<dbReference type="OrthoDB" id="1114334at2"/>
<dbReference type="InterPro" id="IPR032774">
    <property type="entry name" value="WG_beta_rep"/>
</dbReference>
<accession>A0A4Y1WVT5</accession>
<organism evidence="1 2">
    <name type="scientific">Alistipes communis</name>
    <dbReference type="NCBI Taxonomy" id="2585118"/>
    <lineage>
        <taxon>Bacteria</taxon>
        <taxon>Pseudomonadati</taxon>
        <taxon>Bacteroidota</taxon>
        <taxon>Bacteroidia</taxon>
        <taxon>Bacteroidales</taxon>
        <taxon>Rikenellaceae</taxon>
        <taxon>Alistipes</taxon>
    </lineage>
</organism>
<sequence length="205" mass="23962">MKRSIAAFLILCSVFGIRAQCRNFHLYRNEQGKQGVIDGRRNVFVPARYDTLIMRDTIWANWFGEFEKHAGLYVHIDGLTPMNRFGYLARQDGKWGFVAADGKTLIPAVYDTIWPCEITERYIVRRNGKYGMTDCRGFQELFPCDYDSIRCRKTDREFSYCSDNDSTYLLGVRVETWRDGRFESRDFPAEYTPLSPADWKSLLNP</sequence>
<reference evidence="2" key="1">
    <citation type="submission" date="2019-06" db="EMBL/GenBank/DDBJ databases">
        <title>Alistipes onderdonkii subsp. vulgaris subsp. nov., Alistipes dispar sp. nov. and Alistipes communis sp. nov., isolated from human faeces, and creation of Alistipes onderdonkii subsp. onderdonkii subsp. nov.</title>
        <authorList>
            <person name="Sakamoto M."/>
            <person name="Ikeyama N."/>
            <person name="Ogata Y."/>
            <person name="Suda W."/>
            <person name="Iino T."/>
            <person name="Hattori M."/>
            <person name="Ohkuma M."/>
        </authorList>
    </citation>
    <scope>NUCLEOTIDE SEQUENCE [LARGE SCALE GENOMIC DNA]</scope>
    <source>
        <strain evidence="2">5CBH24</strain>
    </source>
</reference>
<dbReference type="KEGG" id="acou:A5CBH24_22550"/>
<protein>
    <recommendedName>
        <fullName evidence="3">WG repeat-containing protein</fullName>
    </recommendedName>
</protein>
<proteinExistence type="predicted"/>
<dbReference type="EMBL" id="AP019735">
    <property type="protein sequence ID" value="BBL04942.1"/>
    <property type="molecule type" value="Genomic_DNA"/>
</dbReference>
<name>A0A4Y1WVT5_9BACT</name>
<dbReference type="Proteomes" id="UP000318946">
    <property type="component" value="Chromosome"/>
</dbReference>
<evidence type="ECO:0000313" key="1">
    <source>
        <dbReference type="EMBL" id="BBL04942.1"/>
    </source>
</evidence>